<gene>
    <name evidence="1" type="ORF">S12H4_01413</name>
    <name evidence="2" type="ORF">S12H4_28504</name>
</gene>
<dbReference type="EMBL" id="BARW01000280">
    <property type="protein sequence ID" value="GAI62032.1"/>
    <property type="molecule type" value="Genomic_DNA"/>
</dbReference>
<name>X1TFN3_9ZZZZ</name>
<dbReference type="EMBL" id="BARW01016356">
    <property type="protein sequence ID" value="GAI90161.1"/>
    <property type="molecule type" value="Genomic_DNA"/>
</dbReference>
<evidence type="ECO:0000313" key="2">
    <source>
        <dbReference type="EMBL" id="GAI90161.1"/>
    </source>
</evidence>
<evidence type="ECO:0000313" key="1">
    <source>
        <dbReference type="EMBL" id="GAI62032.1"/>
    </source>
</evidence>
<reference evidence="2" key="1">
    <citation type="journal article" date="2014" name="Front. Microbiol.">
        <title>High frequency of phylogenetically diverse reductive dehalogenase-homologous genes in deep subseafloor sedimentary metagenomes.</title>
        <authorList>
            <person name="Kawai M."/>
            <person name="Futagami T."/>
            <person name="Toyoda A."/>
            <person name="Takaki Y."/>
            <person name="Nishi S."/>
            <person name="Hori S."/>
            <person name="Arai W."/>
            <person name="Tsubouchi T."/>
            <person name="Morono Y."/>
            <person name="Uchiyama I."/>
            <person name="Ito T."/>
            <person name="Fujiyama A."/>
            <person name="Inagaki F."/>
            <person name="Takami H."/>
        </authorList>
    </citation>
    <scope>NUCLEOTIDE SEQUENCE</scope>
    <source>
        <strain evidence="2">Expedition CK06-06</strain>
    </source>
</reference>
<evidence type="ECO:0008006" key="3">
    <source>
        <dbReference type="Google" id="ProtNLM"/>
    </source>
</evidence>
<protein>
    <recommendedName>
        <fullName evidence="3">4-vinyl reductase 4VR domain-containing protein</fullName>
    </recommendedName>
</protein>
<dbReference type="AlphaFoldDB" id="X1TFN3"/>
<comment type="caution">
    <text evidence="2">The sequence shown here is derived from an EMBL/GenBank/DDBJ whole genome shotgun (WGS) entry which is preliminary data.</text>
</comment>
<proteinExistence type="predicted"/>
<organism evidence="2">
    <name type="scientific">marine sediment metagenome</name>
    <dbReference type="NCBI Taxonomy" id="412755"/>
    <lineage>
        <taxon>unclassified sequences</taxon>
        <taxon>metagenomes</taxon>
        <taxon>ecological metagenomes</taxon>
    </lineage>
</organism>
<sequence length="147" mass="16536">MEKDALKFFHAYVNEMIEIGGENLPRAVSTKLGAKLAALYKEKSITDLTTALETSYNALGASTSIKKIDENTYLIKLKHSKKFCPIGGKSNPTHAKTIQDSICFPYTRSFLTGLFPEFQFETEIKECIVDNSNSHCKYVLKVKKHSH</sequence>
<accession>X1TFN3</accession>